<sequence>MEFSTEDSSLICENCRGNRVYIDTNTGEYFCEDCGIQQQEIRELERDIDDVYFEISNGTDGRRSNVRRASQSTEKLSNKENNIESLKDDDTLYDQTQNNISGNKQTNFDKWFNKKPKIIKNSDFLIGVQLIVQNIIKDMIERRQIKKEIIKTSKSTWFSFLEYLCKNRISIRAFFADLRCSVLKVPFNETTSNSNINSIQTKNFKVPNMEGKFHENENNVLYDLLHNLFGLDRIEYLSKICDGIIRYCNSANARKRMSNKTQTDEISGGNLLEEWEISARKLQQLANVRNIPFSNWYGESNIPRSELIKSVIDMIYEHDFLESYFNRISKSISDENCHINQSRFNEWINFHVIFLMNNRKINQDYISISNYLELPKNEFQNRKDLEFQLYKVRIIHILLYKILGKCLIKVFHNSSLSDYFPIFEFLGNIESQNLRKRSFPKDCFKKLSLECPKIDYSFILCIIWISLLKSGYQVTSFDIIEWVKVGKIDIFKSENAIPKWLKDAGFKWDNDNNSITQTRSITQVSKIPSPADLERIINFFSVSINVVIPPFNVPIMIHRILSNCNLFGHRGGISIQPLCIRLWEFLFKEGNIIKFFSKLTVVPSIIIVISRSIWPIFVYHPIPNPKCILENLHFHNELSKSNVSGTVGSLNLDFGFDVKLSSWILKIKENQFFLEEKIRFYSILNGIEWSGIFAINWLHNYLLNMPTPSINVNDIFKKSNTKSNEFIIEKKGRPTINLRGNFFNSIRKRRQGIKKKIGKSNWSGIMPSEPKNCGFYSFDKKKISIFSRYLPSNREIFHSMLFRFVNKLNIFFDNDILQSWDLFDDDEKIQLVSIWEKILLTSKETENSSILKGIIEYNFPSVVCSLFPVLIDNNFLKNEGSCFNNIESIINHIFNLKLNFLKKLFQEPGIFTYVVPPLPQFIHSRQVHTNSEASLPTPYSILLLELAKITGENYLNIHNCVIKIEEILRERLVKEGNF</sequence>
<evidence type="ECO:0000256" key="7">
    <source>
        <dbReference type="ARBA" id="ARBA00023125"/>
    </source>
</evidence>
<dbReference type="AlphaFoldDB" id="A0A2P4Z2M3"/>
<evidence type="ECO:0000313" key="11">
    <source>
        <dbReference type="Proteomes" id="UP000236928"/>
    </source>
</evidence>
<evidence type="ECO:0000256" key="4">
    <source>
        <dbReference type="ARBA" id="ARBA00022771"/>
    </source>
</evidence>
<dbReference type="GO" id="GO:0042790">
    <property type="term" value="P:nucleolar large rRNA transcription by RNA polymerase I"/>
    <property type="evidence" value="ECO:0007669"/>
    <property type="project" value="TreeGrafter"/>
</dbReference>
<keyword evidence="5" id="KW-0862">Zinc</keyword>
<evidence type="ECO:0000256" key="1">
    <source>
        <dbReference type="ARBA" id="ARBA00004604"/>
    </source>
</evidence>
<proteinExistence type="inferred from homology"/>
<reference evidence="10 11" key="1">
    <citation type="submission" date="2014-04" db="EMBL/GenBank/DDBJ databases">
        <title>Comparative Genomics of Cryptosporidium Species.</title>
        <authorList>
            <person name="Silva J.C."/>
            <person name="Su Q."/>
            <person name="Chalmers R."/>
            <person name="Chibucos M.C."/>
            <person name="Elwin K."/>
            <person name="Godinez A."/>
            <person name="Guo F."/>
            <person name="Huynh K."/>
            <person name="Orvis J."/>
            <person name="Ott S."/>
            <person name="Sadzewicz L."/>
            <person name="Sengamalay N."/>
            <person name="Shetty A."/>
            <person name="Sun M."/>
            <person name="Tallon L."/>
            <person name="Xiao L."/>
            <person name="Zhang H."/>
            <person name="Fraser C.M."/>
            <person name="Zhu G."/>
            <person name="Kissinger J."/>
            <person name="Widmer G."/>
        </authorList>
    </citation>
    <scope>NUCLEOTIDE SEQUENCE [LARGE SCALE GENOMIC DNA]</scope>
    <source>
        <strain evidence="10 11">UKMEL1</strain>
    </source>
</reference>
<evidence type="ECO:0000256" key="5">
    <source>
        <dbReference type="ARBA" id="ARBA00022833"/>
    </source>
</evidence>
<dbReference type="OrthoDB" id="340175at2759"/>
<name>A0A2P4Z2M3_9CRYT</name>
<protein>
    <submittedName>
        <fullName evidence="10">Uncharacterized protein</fullName>
    </submittedName>
</protein>
<dbReference type="PANTHER" id="PTHR31576:SF2">
    <property type="entry name" value="TATA BOX-BINDING PROTEIN-ASSOCIATED FACTOR RNA POLYMERASE I SUBUNIT B"/>
    <property type="match status" value="1"/>
</dbReference>
<comment type="subcellular location">
    <subcellularLocation>
        <location evidence="1">Nucleus</location>
        <location evidence="1">Nucleolus</location>
    </subcellularLocation>
</comment>
<evidence type="ECO:0000256" key="8">
    <source>
        <dbReference type="ARBA" id="ARBA00023163"/>
    </source>
</evidence>
<keyword evidence="11" id="KW-1185">Reference proteome</keyword>
<keyword evidence="8" id="KW-0804">Transcription</keyword>
<dbReference type="SUPFAM" id="SSF57783">
    <property type="entry name" value="Zinc beta-ribbon"/>
    <property type="match status" value="1"/>
</dbReference>
<evidence type="ECO:0000256" key="2">
    <source>
        <dbReference type="ARBA" id="ARBA00006899"/>
    </source>
</evidence>
<evidence type="ECO:0000256" key="3">
    <source>
        <dbReference type="ARBA" id="ARBA00022723"/>
    </source>
</evidence>
<evidence type="ECO:0000256" key="6">
    <source>
        <dbReference type="ARBA" id="ARBA00023015"/>
    </source>
</evidence>
<dbReference type="GO" id="GO:0008270">
    <property type="term" value="F:zinc ion binding"/>
    <property type="evidence" value="ECO:0007669"/>
    <property type="project" value="UniProtKB-KW"/>
</dbReference>
<dbReference type="EMBL" id="JIBK01000041">
    <property type="protein sequence ID" value="POM84325.1"/>
    <property type="molecule type" value="Genomic_DNA"/>
</dbReference>
<dbReference type="GO" id="GO:0001164">
    <property type="term" value="F:RNA polymerase I core promoter sequence-specific DNA binding"/>
    <property type="evidence" value="ECO:0007669"/>
    <property type="project" value="InterPro"/>
</dbReference>
<keyword evidence="9" id="KW-0539">Nucleus</keyword>
<evidence type="ECO:0000256" key="9">
    <source>
        <dbReference type="ARBA" id="ARBA00023242"/>
    </source>
</evidence>
<keyword evidence="3" id="KW-0479">Metal-binding</keyword>
<keyword evidence="4" id="KW-0863">Zinc-finger</keyword>
<organism evidence="10 11">
    <name type="scientific">Cryptosporidium meleagridis</name>
    <dbReference type="NCBI Taxonomy" id="93969"/>
    <lineage>
        <taxon>Eukaryota</taxon>
        <taxon>Sar</taxon>
        <taxon>Alveolata</taxon>
        <taxon>Apicomplexa</taxon>
        <taxon>Conoidasida</taxon>
        <taxon>Coccidia</taxon>
        <taxon>Eucoccidiorida</taxon>
        <taxon>Eimeriorina</taxon>
        <taxon>Cryptosporidiidae</taxon>
        <taxon>Cryptosporidium</taxon>
    </lineage>
</organism>
<dbReference type="InterPro" id="IPR033599">
    <property type="entry name" value="TAF1B/Rrn7"/>
</dbReference>
<comment type="similarity">
    <text evidence="2">Belongs to the RRN7/TAF1B family.</text>
</comment>
<comment type="caution">
    <text evidence="10">The sequence shown here is derived from an EMBL/GenBank/DDBJ whole genome shotgun (WGS) entry which is preliminary data.</text>
</comment>
<dbReference type="VEuPathDB" id="CryptoDB:CmeUKMEL1_11830"/>
<dbReference type="Proteomes" id="UP000236928">
    <property type="component" value="Unassembled WGS sequence"/>
</dbReference>
<keyword evidence="7" id="KW-0238">DNA-binding</keyword>
<gene>
    <name evidence="10" type="ORF">CmeUKMEL1_11830</name>
</gene>
<dbReference type="PANTHER" id="PTHR31576">
    <property type="entry name" value="TATA BOX-BINDING PROTEIN-ASSOCIATED FACTOR RNA POLYMERASE I SUBUNIT B"/>
    <property type="match status" value="1"/>
</dbReference>
<evidence type="ECO:0000313" key="10">
    <source>
        <dbReference type="EMBL" id="POM84325.1"/>
    </source>
</evidence>
<accession>A0A2P4Z2M3</accession>
<keyword evidence="6" id="KW-0805">Transcription regulation</keyword>
<dbReference type="GO" id="GO:0070860">
    <property type="term" value="C:RNA polymerase I core factor complex"/>
    <property type="evidence" value="ECO:0007669"/>
    <property type="project" value="InterPro"/>
</dbReference>